<evidence type="ECO:0008006" key="3">
    <source>
        <dbReference type="Google" id="ProtNLM"/>
    </source>
</evidence>
<proteinExistence type="predicted"/>
<dbReference type="OrthoDB" id="2679908at2"/>
<dbReference type="SUPFAM" id="SSF46689">
    <property type="entry name" value="Homeodomain-like"/>
    <property type="match status" value="1"/>
</dbReference>
<dbReference type="Gene3D" id="1.10.10.10">
    <property type="entry name" value="Winged helix-like DNA-binding domain superfamily/Winged helix DNA-binding domain"/>
    <property type="match status" value="1"/>
</dbReference>
<dbReference type="AlphaFoldDB" id="A0A511V8W0"/>
<dbReference type="RefSeq" id="WP_146808998.1">
    <property type="nucleotide sequence ID" value="NZ_BJXX01000050.1"/>
</dbReference>
<evidence type="ECO:0000313" key="1">
    <source>
        <dbReference type="EMBL" id="GEN33672.1"/>
    </source>
</evidence>
<dbReference type="GO" id="GO:0004803">
    <property type="term" value="F:transposase activity"/>
    <property type="evidence" value="ECO:0007669"/>
    <property type="project" value="InterPro"/>
</dbReference>
<comment type="caution">
    <text evidence="1">The sequence shown here is derived from an EMBL/GenBank/DDBJ whole genome shotgun (WGS) entry which is preliminary data.</text>
</comment>
<evidence type="ECO:0000313" key="2">
    <source>
        <dbReference type="Proteomes" id="UP000321157"/>
    </source>
</evidence>
<dbReference type="GO" id="GO:0006313">
    <property type="term" value="P:DNA transposition"/>
    <property type="evidence" value="ECO:0007669"/>
    <property type="project" value="InterPro"/>
</dbReference>
<dbReference type="InterPro" id="IPR002514">
    <property type="entry name" value="Transposase_8"/>
</dbReference>
<reference evidence="1 2" key="1">
    <citation type="submission" date="2019-07" db="EMBL/GenBank/DDBJ databases">
        <title>Whole genome shotgun sequence of Aneurinibacillus danicus NBRC 102444.</title>
        <authorList>
            <person name="Hosoyama A."/>
            <person name="Uohara A."/>
            <person name="Ohji S."/>
            <person name="Ichikawa N."/>
        </authorList>
    </citation>
    <scope>NUCLEOTIDE SEQUENCE [LARGE SCALE GENOMIC DNA]</scope>
    <source>
        <strain evidence="1 2">NBRC 102444</strain>
    </source>
</reference>
<dbReference type="EMBL" id="BJXX01000050">
    <property type="protein sequence ID" value="GEN33672.1"/>
    <property type="molecule type" value="Genomic_DNA"/>
</dbReference>
<dbReference type="InterPro" id="IPR009057">
    <property type="entry name" value="Homeodomain-like_sf"/>
</dbReference>
<dbReference type="GO" id="GO:0003677">
    <property type="term" value="F:DNA binding"/>
    <property type="evidence" value="ECO:0007669"/>
    <property type="project" value="InterPro"/>
</dbReference>
<name>A0A511V8W0_9BACL</name>
<organism evidence="1 2">
    <name type="scientific">Aneurinibacillus danicus</name>
    <dbReference type="NCBI Taxonomy" id="267746"/>
    <lineage>
        <taxon>Bacteria</taxon>
        <taxon>Bacillati</taxon>
        <taxon>Bacillota</taxon>
        <taxon>Bacilli</taxon>
        <taxon>Bacillales</taxon>
        <taxon>Paenibacillaceae</taxon>
        <taxon>Aneurinibacillus group</taxon>
        <taxon>Aneurinibacillus</taxon>
    </lineage>
</organism>
<dbReference type="Pfam" id="PF01527">
    <property type="entry name" value="HTH_Tnp_1"/>
    <property type="match status" value="1"/>
</dbReference>
<dbReference type="Proteomes" id="UP000321157">
    <property type="component" value="Unassembled WGS sequence"/>
</dbReference>
<dbReference type="InterPro" id="IPR036388">
    <property type="entry name" value="WH-like_DNA-bd_sf"/>
</dbReference>
<gene>
    <name evidence="1" type="ORF">ADA01nite_11320</name>
</gene>
<sequence>MKRKYSVEFKYEVVKMVLESKKPSDVARQYKINSRIIYRWIREYKQGKYNLTVG</sequence>
<keyword evidence="2" id="KW-1185">Reference proteome</keyword>
<accession>A0A511V8W0</accession>
<protein>
    <recommendedName>
        <fullName evidence="3">Transposase</fullName>
    </recommendedName>
</protein>